<gene>
    <name evidence="2" type="ORF">BEK98_42140</name>
</gene>
<reference evidence="2 3" key="1">
    <citation type="submission" date="2016-07" db="EMBL/GenBank/DDBJ databases">
        <title>Draft genome of Streptomyces diastatochromogenes.</title>
        <authorList>
            <person name="Podduturi R."/>
            <person name="Lukassen M.B."/>
            <person name="Clausen N."/>
            <person name="Nielsen J.L."/>
            <person name="Jorgensen N.O."/>
        </authorList>
    </citation>
    <scope>NUCLEOTIDE SEQUENCE [LARGE SCALE GENOMIC DNA]</scope>
    <source>
        <strain evidence="2 3">DSM 40608</strain>
    </source>
</reference>
<keyword evidence="3" id="KW-1185">Reference proteome</keyword>
<keyword evidence="1" id="KW-0472">Membrane</keyword>
<dbReference type="Proteomes" id="UP000215483">
    <property type="component" value="Unassembled WGS sequence"/>
</dbReference>
<sequence length="455" mass="49246">MEPDELARRGYLVSRGERIRRHLRMYLQRAVVGAISGVAVLAGFLSAAQVTWPLYVYLLLTLGAIGLCLPGLALLEPGRRHVLVGRVLRRRRRSAARPPALPPLPPVPTVEPAPIAPVMATACDDPVYLSGLRSLLPPNQPLIVVPSGLSDVSRPEELLWPLFEHRLNRSHLRVDVRDFGIPLSPYVVERELSGGNGSAQRLLPVRDLTFTTGLATALVAGTDQPVPQLTPEHCVDPVQIARHDVVIVGGPDTNFWHAVLFEPLHREFAFPASSVPLAFGMRRERDGGVPVYGNAIASVVSVDAGSDPRHAPGAVFGHVLQPTYGMILACRNPLAAALGISRWCVFVAGTTSLGTAGAVLALSRILGRLSGDPDANVSTVVPTVHPQVRAQVSAVLCRVTEVEQSYVRSNGRVIPRQRRPLPGEGPVPAEFDDFWLPTRCEVLDCSDLQPRWSPV</sequence>
<feature type="transmembrane region" description="Helical" evidence="1">
    <location>
        <begin position="26"/>
        <end position="48"/>
    </location>
</feature>
<dbReference type="RefSeq" id="WP_094222290.1">
    <property type="nucleotide sequence ID" value="NZ_MCGQ01000055.1"/>
</dbReference>
<evidence type="ECO:0000313" key="3">
    <source>
        <dbReference type="Proteomes" id="UP000215483"/>
    </source>
</evidence>
<name>A0A233RYC8_STRDA</name>
<dbReference type="EMBL" id="MCGQ01000055">
    <property type="protein sequence ID" value="OXY88388.1"/>
    <property type="molecule type" value="Genomic_DNA"/>
</dbReference>
<proteinExistence type="predicted"/>
<organism evidence="2 3">
    <name type="scientific">Streptomyces diastatochromogenes</name>
    <dbReference type="NCBI Taxonomy" id="42236"/>
    <lineage>
        <taxon>Bacteria</taxon>
        <taxon>Bacillati</taxon>
        <taxon>Actinomycetota</taxon>
        <taxon>Actinomycetes</taxon>
        <taxon>Kitasatosporales</taxon>
        <taxon>Streptomycetaceae</taxon>
        <taxon>Streptomyces</taxon>
    </lineage>
</organism>
<feature type="transmembrane region" description="Helical" evidence="1">
    <location>
        <begin position="54"/>
        <end position="75"/>
    </location>
</feature>
<evidence type="ECO:0000313" key="2">
    <source>
        <dbReference type="EMBL" id="OXY88388.1"/>
    </source>
</evidence>
<dbReference type="AlphaFoldDB" id="A0A233RYC8"/>
<accession>A0A233RYC8</accession>
<evidence type="ECO:0000256" key="1">
    <source>
        <dbReference type="SAM" id="Phobius"/>
    </source>
</evidence>
<protein>
    <submittedName>
        <fullName evidence="2">Uncharacterized protein</fullName>
    </submittedName>
</protein>
<dbReference type="OrthoDB" id="9994099at2"/>
<keyword evidence="1" id="KW-0812">Transmembrane</keyword>
<keyword evidence="1" id="KW-1133">Transmembrane helix</keyword>
<comment type="caution">
    <text evidence="2">The sequence shown here is derived from an EMBL/GenBank/DDBJ whole genome shotgun (WGS) entry which is preliminary data.</text>
</comment>